<dbReference type="Pfam" id="PF09339">
    <property type="entry name" value="HTH_IclR"/>
    <property type="match status" value="1"/>
</dbReference>
<dbReference type="FunFam" id="1.10.10.10:FF:000056">
    <property type="entry name" value="IclR family transcriptional regulator"/>
    <property type="match status" value="1"/>
</dbReference>
<dbReference type="Proteomes" id="UP000184148">
    <property type="component" value="Unassembled WGS sequence"/>
</dbReference>
<dbReference type="GO" id="GO:0003700">
    <property type="term" value="F:DNA-binding transcription factor activity"/>
    <property type="evidence" value="ECO:0007669"/>
    <property type="project" value="TreeGrafter"/>
</dbReference>
<evidence type="ECO:0000259" key="6">
    <source>
        <dbReference type="PROSITE" id="PS51077"/>
    </source>
</evidence>
<dbReference type="EMBL" id="FQUY01000033">
    <property type="protein sequence ID" value="SHF54892.1"/>
    <property type="molecule type" value="Genomic_DNA"/>
</dbReference>
<keyword evidence="3" id="KW-0804">Transcription</keyword>
<protein>
    <recommendedName>
        <fullName evidence="5">Glycerol operon regulatory protein</fullName>
    </recommendedName>
</protein>
<dbReference type="SUPFAM" id="SSF55781">
    <property type="entry name" value="GAF domain-like"/>
    <property type="match status" value="1"/>
</dbReference>
<dbReference type="PANTHER" id="PTHR30136:SF24">
    <property type="entry name" value="HTH-TYPE TRANSCRIPTIONAL REPRESSOR ALLR"/>
    <property type="match status" value="1"/>
</dbReference>
<dbReference type="Gene3D" id="3.30.450.40">
    <property type="match status" value="1"/>
</dbReference>
<keyword evidence="2" id="KW-0238">DNA-binding</keyword>
<evidence type="ECO:0000259" key="7">
    <source>
        <dbReference type="PROSITE" id="PS51078"/>
    </source>
</evidence>
<gene>
    <name evidence="8" type="ORF">SAMN02745133_02948</name>
</gene>
<dbReference type="RefSeq" id="WP_073240116.1">
    <property type="nucleotide sequence ID" value="NZ_FQUY01000033.1"/>
</dbReference>
<dbReference type="OrthoDB" id="9791752at2"/>
<evidence type="ECO:0000313" key="8">
    <source>
        <dbReference type="EMBL" id="SHF54892.1"/>
    </source>
</evidence>
<organism evidence="8 9">
    <name type="scientific">Desulforamulus putei DSM 12395</name>
    <dbReference type="NCBI Taxonomy" id="1121429"/>
    <lineage>
        <taxon>Bacteria</taxon>
        <taxon>Bacillati</taxon>
        <taxon>Bacillota</taxon>
        <taxon>Clostridia</taxon>
        <taxon>Eubacteriales</taxon>
        <taxon>Peptococcaceae</taxon>
        <taxon>Desulforamulus</taxon>
    </lineage>
</organism>
<proteinExistence type="predicted"/>
<evidence type="ECO:0000256" key="4">
    <source>
        <dbReference type="ARBA" id="ARBA00058938"/>
    </source>
</evidence>
<reference evidence="9" key="1">
    <citation type="submission" date="2016-11" db="EMBL/GenBank/DDBJ databases">
        <authorList>
            <person name="Varghese N."/>
            <person name="Submissions S."/>
        </authorList>
    </citation>
    <scope>NUCLEOTIDE SEQUENCE [LARGE SCALE GENOMIC DNA]</scope>
    <source>
        <strain evidence="9">DSM 12395</strain>
    </source>
</reference>
<dbReference type="Pfam" id="PF01614">
    <property type="entry name" value="IclR_C"/>
    <property type="match status" value="1"/>
</dbReference>
<dbReference type="InterPro" id="IPR036390">
    <property type="entry name" value="WH_DNA-bd_sf"/>
</dbReference>
<dbReference type="GO" id="GO:0045892">
    <property type="term" value="P:negative regulation of DNA-templated transcription"/>
    <property type="evidence" value="ECO:0007669"/>
    <property type="project" value="TreeGrafter"/>
</dbReference>
<dbReference type="InterPro" id="IPR005471">
    <property type="entry name" value="Tscrpt_reg_IclR_N"/>
</dbReference>
<dbReference type="PROSITE" id="PS51078">
    <property type="entry name" value="ICLR_ED"/>
    <property type="match status" value="1"/>
</dbReference>
<evidence type="ECO:0000313" key="9">
    <source>
        <dbReference type="Proteomes" id="UP000184148"/>
    </source>
</evidence>
<keyword evidence="1" id="KW-0805">Transcription regulation</keyword>
<name>A0A1M5CKF1_9FIRM</name>
<dbReference type="STRING" id="1121429.SAMN02745133_02948"/>
<dbReference type="Gene3D" id="1.10.10.10">
    <property type="entry name" value="Winged helix-like DNA-binding domain superfamily/Winged helix DNA-binding domain"/>
    <property type="match status" value="1"/>
</dbReference>
<sequence length="256" mass="29034">MKKKTNIIQSVDRAISILEVLEKSLEPLGVTEISNRLDLHKSTTFGLLNTLESKGLVYQEPENGKYKLGLRLLQLGEQVHQRMNLRQQAHPFLKRLVDEFKETVHLVLKVEDDYVYIDKVDGPQAIRMYSQIGKRALMHCTGVGKSILAFLPEDERERILAKLELKSFTPSTITNIDKLRIHLKEIKKQGYSIDDEEIEMGLRCVAAPVLNHRGEAIAAISIAGPSTRMTYERIQELIQPIKETALSISKSIGYLS</sequence>
<feature type="domain" description="IclR-ED" evidence="7">
    <location>
        <begin position="71"/>
        <end position="254"/>
    </location>
</feature>
<dbReference type="PANTHER" id="PTHR30136">
    <property type="entry name" value="HELIX-TURN-HELIX TRANSCRIPTIONAL REGULATOR, ICLR FAMILY"/>
    <property type="match status" value="1"/>
</dbReference>
<dbReference type="AlphaFoldDB" id="A0A1M5CKF1"/>
<evidence type="ECO:0000256" key="5">
    <source>
        <dbReference type="ARBA" id="ARBA00070406"/>
    </source>
</evidence>
<accession>A0A1M5CKF1</accession>
<dbReference type="InterPro" id="IPR036388">
    <property type="entry name" value="WH-like_DNA-bd_sf"/>
</dbReference>
<feature type="domain" description="HTH iclR-type" evidence="6">
    <location>
        <begin position="8"/>
        <end position="70"/>
    </location>
</feature>
<dbReference type="PROSITE" id="PS51077">
    <property type="entry name" value="HTH_ICLR"/>
    <property type="match status" value="1"/>
</dbReference>
<dbReference type="InterPro" id="IPR029016">
    <property type="entry name" value="GAF-like_dom_sf"/>
</dbReference>
<dbReference type="InterPro" id="IPR050707">
    <property type="entry name" value="HTH_MetabolicPath_Reg"/>
</dbReference>
<dbReference type="SUPFAM" id="SSF46785">
    <property type="entry name" value="Winged helix' DNA-binding domain"/>
    <property type="match status" value="1"/>
</dbReference>
<dbReference type="InterPro" id="IPR014757">
    <property type="entry name" value="Tscrpt_reg_IclR_C"/>
</dbReference>
<evidence type="ECO:0000256" key="2">
    <source>
        <dbReference type="ARBA" id="ARBA00023125"/>
    </source>
</evidence>
<evidence type="ECO:0000256" key="1">
    <source>
        <dbReference type="ARBA" id="ARBA00023015"/>
    </source>
</evidence>
<comment type="function">
    <text evidence="4">May be an activator protein for the gylABX operon.</text>
</comment>
<dbReference type="SMART" id="SM00346">
    <property type="entry name" value="HTH_ICLR"/>
    <property type="match status" value="1"/>
</dbReference>
<keyword evidence="9" id="KW-1185">Reference proteome</keyword>
<dbReference type="GO" id="GO:0003677">
    <property type="term" value="F:DNA binding"/>
    <property type="evidence" value="ECO:0007669"/>
    <property type="project" value="UniProtKB-KW"/>
</dbReference>
<evidence type="ECO:0000256" key="3">
    <source>
        <dbReference type="ARBA" id="ARBA00023163"/>
    </source>
</evidence>